<evidence type="ECO:0000313" key="9">
    <source>
        <dbReference type="EMBL" id="ACF71003.1"/>
    </source>
</evidence>
<dbReference type="AlphaFoldDB" id="B7T237"/>
<comment type="subcellular location">
    <subcellularLocation>
        <location evidence="1">Membrane</location>
    </subcellularLocation>
    <subcellularLocation>
        <location evidence="8">Plastid</location>
        <location evidence="8">Chloroplast thylakoid membrane</location>
        <topology evidence="8">Single-pass membrane protein</topology>
    </subcellularLocation>
</comment>
<feature type="topological domain" description="Stromal" evidence="8">
    <location>
        <begin position="24"/>
        <end position="38"/>
    </location>
</feature>
<dbReference type="HAMAP" id="MF_00717">
    <property type="entry name" value="PSII_PsbY"/>
    <property type="match status" value="1"/>
</dbReference>
<evidence type="ECO:0000256" key="7">
    <source>
        <dbReference type="ARBA" id="ARBA00023276"/>
    </source>
</evidence>
<name>B7T237_VAULI</name>
<organism evidence="9">
    <name type="scientific">Vaucheria litorea</name>
    <name type="common">Yellow-green alga</name>
    <dbReference type="NCBI Taxonomy" id="109269"/>
    <lineage>
        <taxon>Eukaryota</taxon>
        <taxon>Sar</taxon>
        <taxon>Stramenopiles</taxon>
        <taxon>Ochrophyta</taxon>
        <taxon>PX clade</taxon>
        <taxon>Xanthophyceae</taxon>
        <taxon>Vaucheriales</taxon>
        <taxon>Vaucheriaceae</taxon>
        <taxon>Vaucheria</taxon>
    </lineage>
</organism>
<evidence type="ECO:0000256" key="8">
    <source>
        <dbReference type="HAMAP-Rule" id="MF_00717"/>
    </source>
</evidence>
<dbReference type="GeneID" id="7056094"/>
<keyword evidence="9" id="KW-0150">Chloroplast</keyword>
<dbReference type="RefSeq" id="YP_002327586.1">
    <property type="nucleotide sequence ID" value="NC_011600.1"/>
</dbReference>
<comment type="subunit">
    <text evidence="8">PSII is composed of 1 copy each of membrane proteins PsbA, PsbB, PsbC, PsbD, PsbE, PsbF, PsbH, PsbI, PsbJ, PsbK, PsbL, PsbM, PsbT, PsbY, PsbZ, Psb30/Ycf12, at least 3 peripheral proteins of the oxygen-evolving complex and a large number of cofactors. It forms dimeric complexes.</text>
</comment>
<keyword evidence="2 8" id="KW-0602">Photosynthesis</keyword>
<keyword evidence="4 8" id="KW-1133">Transmembrane helix</keyword>
<dbReference type="EMBL" id="EU912438">
    <property type="protein sequence ID" value="ACF71003.1"/>
    <property type="molecule type" value="Genomic_DNA"/>
</dbReference>
<evidence type="ECO:0000256" key="5">
    <source>
        <dbReference type="ARBA" id="ARBA00023078"/>
    </source>
</evidence>
<dbReference type="GO" id="GO:0015979">
    <property type="term" value="P:photosynthesis"/>
    <property type="evidence" value="ECO:0007669"/>
    <property type="project" value="UniProtKB-UniRule"/>
</dbReference>
<gene>
    <name evidence="8 9" type="primary">psbY</name>
</gene>
<reference evidence="9" key="1">
    <citation type="journal article" date="2008" name="Proc. Natl. Acad. Sci. U.S.A.">
        <title>Horizontal gene transfer of the algal nuclear gene psbO to the photosynthetic sea slug Elysia chlorotica.</title>
        <authorList>
            <person name="Rumpho M.E."/>
            <person name="Worful J.M."/>
            <person name="Lee J."/>
            <person name="Kannan K."/>
            <person name="Tyler M.S."/>
            <person name="Bhattacharya D."/>
            <person name="Moustafa A."/>
            <person name="Manhart J.R."/>
        </authorList>
    </citation>
    <scope>NUCLEOTIDE SEQUENCE [LARGE SCALE GENOMIC DNA]</scope>
    <source>
        <strain>CCMP2940</strain>
    </source>
</reference>
<evidence type="ECO:0000256" key="1">
    <source>
        <dbReference type="ARBA" id="ARBA00004370"/>
    </source>
</evidence>
<keyword evidence="5 8" id="KW-0793">Thylakoid</keyword>
<dbReference type="InterPro" id="IPR009388">
    <property type="entry name" value="PSII_PsbY"/>
</dbReference>
<keyword evidence="3 8" id="KW-0812">Transmembrane</keyword>
<geneLocation type="chloroplast" evidence="9"/>
<dbReference type="GO" id="GO:0009535">
    <property type="term" value="C:chloroplast thylakoid membrane"/>
    <property type="evidence" value="ECO:0007669"/>
    <property type="project" value="UniProtKB-SubCell"/>
</dbReference>
<comment type="function">
    <text evidence="8">Loosely associated component of the core of photosystem II (PSII). PSII is a light-driven water plastoquinone oxidoreductase, using light energy to abstract electrons from H(2)O, generating a proton gradient subsequently used for ATP formation.</text>
</comment>
<dbReference type="GO" id="GO:0030145">
    <property type="term" value="F:manganese ion binding"/>
    <property type="evidence" value="ECO:0007669"/>
    <property type="project" value="InterPro"/>
</dbReference>
<keyword evidence="6 8" id="KW-0472">Membrane</keyword>
<sequence length="38" mass="4274">MDGRLFIVFAPALIAASWALYNIGRVLIQQVQRTLAEK</sequence>
<evidence type="ECO:0000256" key="6">
    <source>
        <dbReference type="ARBA" id="ARBA00023136"/>
    </source>
</evidence>
<dbReference type="GO" id="GO:0009523">
    <property type="term" value="C:photosystem II"/>
    <property type="evidence" value="ECO:0007669"/>
    <property type="project" value="UniProtKB-KW"/>
</dbReference>
<keyword evidence="9" id="KW-0934">Plastid</keyword>
<feature type="topological domain" description="Lumenal" evidence="8">
    <location>
        <begin position="1"/>
        <end position="4"/>
    </location>
</feature>
<keyword evidence="7 8" id="KW-0604">Photosystem II</keyword>
<evidence type="ECO:0000256" key="4">
    <source>
        <dbReference type="ARBA" id="ARBA00022989"/>
    </source>
</evidence>
<evidence type="ECO:0000256" key="3">
    <source>
        <dbReference type="ARBA" id="ARBA00022692"/>
    </source>
</evidence>
<accession>B7T237</accession>
<proteinExistence type="inferred from homology"/>
<dbReference type="NCBIfam" id="NF009711">
    <property type="entry name" value="PRK13240.1"/>
    <property type="match status" value="1"/>
</dbReference>
<protein>
    <recommendedName>
        <fullName evidence="8">Photosystem II reaction center protein Y</fullName>
    </recommendedName>
</protein>
<evidence type="ECO:0000256" key="2">
    <source>
        <dbReference type="ARBA" id="ARBA00022531"/>
    </source>
</evidence>
<dbReference type="Pfam" id="PF06298">
    <property type="entry name" value="PsbY"/>
    <property type="match status" value="1"/>
</dbReference>
<comment type="similarity">
    <text evidence="8">Belongs to the PsbY family.</text>
</comment>